<feature type="domain" description="Fibronectin type-III" evidence="3">
    <location>
        <begin position="222"/>
        <end position="318"/>
    </location>
</feature>
<dbReference type="RefSeq" id="WP_042220741.1">
    <property type="nucleotide sequence ID" value="NZ_CP007155.1"/>
</dbReference>
<dbReference type="Pfam" id="PF25681">
    <property type="entry name" value="Phage_TTP_17"/>
    <property type="match status" value="1"/>
</dbReference>
<dbReference type="Pfam" id="PF00041">
    <property type="entry name" value="fn3"/>
    <property type="match status" value="1"/>
</dbReference>
<keyword evidence="1" id="KW-0378">Hydrolase</keyword>
<dbReference type="OrthoDB" id="4773653at2"/>
<sequence length="318" mass="33328">MAGAYWDSIFPGQSSQVRKALYGSVYIQDYSSSNNFANYSPFDPSTGLLSSTLLTTDGWTDLGYLDENGVEFTPQYSTADTNTWQSRQPLRTDVTNDVEQAKLMLLQSGPVADCLYWGLPLSSASSMGVTGYNVVKPKVPQMVYRSLMFLGVDGATGGTGSQGIQFMAKIYPRALMIKPDKQDWQAKTEIQTPLTFQAYPDTVAGYTIKLLREGPGWRALGVPGGVGALTITPASGQLGISWTAATVPSGAPALTSYTVTVTKVSDGSSASGSPFTVAAGTTTKTVTGLTSGQPYNVSVVAVNSNGNGAASTGVGTPT</sequence>
<gene>
    <name evidence="4" type="ORF">KALB_4970</name>
</gene>
<dbReference type="InterPro" id="IPR058154">
    <property type="entry name" value="Bxb1_TTP-like"/>
</dbReference>
<dbReference type="HOGENOM" id="CLU_873719_0_0_11"/>
<dbReference type="STRING" id="1449976.KALB_4970"/>
<dbReference type="Proteomes" id="UP000019225">
    <property type="component" value="Chromosome"/>
</dbReference>
<dbReference type="InterPro" id="IPR013783">
    <property type="entry name" value="Ig-like_fold"/>
</dbReference>
<keyword evidence="2" id="KW-0119">Carbohydrate metabolism</keyword>
<dbReference type="EMBL" id="CP007155">
    <property type="protein sequence ID" value="AHH98332.1"/>
    <property type="molecule type" value="Genomic_DNA"/>
</dbReference>
<dbReference type="eggNOG" id="ENOG5031H05">
    <property type="taxonomic scope" value="Bacteria"/>
</dbReference>
<protein>
    <recommendedName>
        <fullName evidence="3">Fibronectin type-III domain-containing protein</fullName>
    </recommendedName>
</protein>
<keyword evidence="2" id="KW-0624">Polysaccharide degradation</keyword>
<keyword evidence="1" id="KW-0326">Glycosidase</keyword>
<accession>W5WBR6</accession>
<dbReference type="PROSITE" id="PS50853">
    <property type="entry name" value="FN3"/>
    <property type="match status" value="1"/>
</dbReference>
<dbReference type="InterPro" id="IPR003961">
    <property type="entry name" value="FN3_dom"/>
</dbReference>
<dbReference type="AlphaFoldDB" id="W5WBR6"/>
<evidence type="ECO:0000259" key="3">
    <source>
        <dbReference type="PROSITE" id="PS50853"/>
    </source>
</evidence>
<evidence type="ECO:0000256" key="2">
    <source>
        <dbReference type="ARBA" id="ARBA00023326"/>
    </source>
</evidence>
<reference evidence="4 5" key="1">
    <citation type="journal article" date="2014" name="BMC Genomics">
        <title>Complete genome sequence of producer of the glycopeptide antibiotic Aculeximycin Kutzneria albida DSM 43870T, a representative of minor genus of Pseudonocardiaceae.</title>
        <authorList>
            <person name="Rebets Y."/>
            <person name="Tokovenko B."/>
            <person name="Lushchyk I."/>
            <person name="Ruckert C."/>
            <person name="Zaburannyi N."/>
            <person name="Bechthold A."/>
            <person name="Kalinowski J."/>
            <person name="Luzhetskyy A."/>
        </authorList>
    </citation>
    <scope>NUCLEOTIDE SEQUENCE [LARGE SCALE GENOMIC DNA]</scope>
    <source>
        <strain evidence="4">DSM 43870</strain>
    </source>
</reference>
<keyword evidence="5" id="KW-1185">Reference proteome</keyword>
<dbReference type="GO" id="GO:0000272">
    <property type="term" value="P:polysaccharide catabolic process"/>
    <property type="evidence" value="ECO:0007669"/>
    <property type="project" value="UniProtKB-KW"/>
</dbReference>
<dbReference type="Gene3D" id="2.60.40.10">
    <property type="entry name" value="Immunoglobulins"/>
    <property type="match status" value="1"/>
</dbReference>
<proteinExistence type="predicted"/>
<dbReference type="InterPro" id="IPR036116">
    <property type="entry name" value="FN3_sf"/>
</dbReference>
<evidence type="ECO:0000313" key="4">
    <source>
        <dbReference type="EMBL" id="AHH98332.1"/>
    </source>
</evidence>
<evidence type="ECO:0000256" key="1">
    <source>
        <dbReference type="ARBA" id="ARBA00023295"/>
    </source>
</evidence>
<dbReference type="SUPFAM" id="SSF49265">
    <property type="entry name" value="Fibronectin type III"/>
    <property type="match status" value="1"/>
</dbReference>
<dbReference type="KEGG" id="kal:KALB_4970"/>
<dbReference type="SMART" id="SM00060">
    <property type="entry name" value="FN3"/>
    <property type="match status" value="1"/>
</dbReference>
<organism evidence="4 5">
    <name type="scientific">Kutzneria albida DSM 43870</name>
    <dbReference type="NCBI Taxonomy" id="1449976"/>
    <lineage>
        <taxon>Bacteria</taxon>
        <taxon>Bacillati</taxon>
        <taxon>Actinomycetota</taxon>
        <taxon>Actinomycetes</taxon>
        <taxon>Pseudonocardiales</taxon>
        <taxon>Pseudonocardiaceae</taxon>
        <taxon>Kutzneria</taxon>
    </lineage>
</organism>
<dbReference type="GO" id="GO:0016798">
    <property type="term" value="F:hydrolase activity, acting on glycosyl bonds"/>
    <property type="evidence" value="ECO:0007669"/>
    <property type="project" value="UniProtKB-KW"/>
</dbReference>
<name>W5WBR6_9PSEU</name>
<evidence type="ECO:0000313" key="5">
    <source>
        <dbReference type="Proteomes" id="UP000019225"/>
    </source>
</evidence>